<reference evidence="1" key="1">
    <citation type="submission" date="2020-10" db="EMBL/GenBank/DDBJ databases">
        <title>Taxonomic study of unclassified bacteria belonging to the class Ktedonobacteria.</title>
        <authorList>
            <person name="Yabe S."/>
            <person name="Wang C.M."/>
            <person name="Zheng Y."/>
            <person name="Sakai Y."/>
            <person name="Cavaletti L."/>
            <person name="Monciardini P."/>
            <person name="Donadio S."/>
        </authorList>
    </citation>
    <scope>NUCLEOTIDE SEQUENCE</scope>
    <source>
        <strain evidence="1">ID150040</strain>
    </source>
</reference>
<gene>
    <name evidence="1" type="ORF">KSF_065450</name>
</gene>
<dbReference type="EMBL" id="BNJK01000001">
    <property type="protein sequence ID" value="GHO96497.1"/>
    <property type="molecule type" value="Genomic_DNA"/>
</dbReference>
<evidence type="ECO:0000313" key="2">
    <source>
        <dbReference type="Proteomes" id="UP000597444"/>
    </source>
</evidence>
<name>A0A8J3N6U8_9CHLR</name>
<evidence type="ECO:0000313" key="1">
    <source>
        <dbReference type="EMBL" id="GHO96497.1"/>
    </source>
</evidence>
<dbReference type="AlphaFoldDB" id="A0A8J3N6U8"/>
<proteinExistence type="predicted"/>
<dbReference type="Proteomes" id="UP000597444">
    <property type="component" value="Unassembled WGS sequence"/>
</dbReference>
<comment type="caution">
    <text evidence="1">The sequence shown here is derived from an EMBL/GenBank/DDBJ whole genome shotgun (WGS) entry which is preliminary data.</text>
</comment>
<organism evidence="1 2">
    <name type="scientific">Reticulibacter mediterranei</name>
    <dbReference type="NCBI Taxonomy" id="2778369"/>
    <lineage>
        <taxon>Bacteria</taxon>
        <taxon>Bacillati</taxon>
        <taxon>Chloroflexota</taxon>
        <taxon>Ktedonobacteria</taxon>
        <taxon>Ktedonobacterales</taxon>
        <taxon>Reticulibacteraceae</taxon>
        <taxon>Reticulibacter</taxon>
    </lineage>
</organism>
<protein>
    <submittedName>
        <fullName evidence="1">Uncharacterized protein</fullName>
    </submittedName>
</protein>
<dbReference type="RefSeq" id="WP_220207120.1">
    <property type="nucleotide sequence ID" value="NZ_BNJK01000001.1"/>
</dbReference>
<sequence length="359" mass="40811">MSTGVSHHYYPLQDNPECPLVCGDSYFRLKIHDAQAFFPAGILKQAKFLLFSSSVESSFSPGHAIQSLHKLTTLKKNIPCRLGVNTNLTGWLPARETDSIRLTLNYTVTQDTPIKTLVDTMEQLKLEAAVSLTRPDIAVAIKVSQIAGHLLSHLLQEGRQTEVFPLILDLNLADLKSGYYVVLGTLTDEIYPNNLEMKRGKLAMQGGHELSRFSYIVIHVQTLKRRGLEAVREEAWGELLQMCKDEVLNVIIRDEDDRREAFLQWLNNLKQVRVMARKERSFLEREVAATIAEAQTIIEQKLLSSTTLQAGGLEDYPDEWQETLGYRTPQELSRAVRDYKDAVELSEHLLQRYELDSNQ</sequence>
<accession>A0A8J3N6U8</accession>
<keyword evidence="2" id="KW-1185">Reference proteome</keyword>